<dbReference type="SUPFAM" id="SSF81301">
    <property type="entry name" value="Nucleotidyltransferase"/>
    <property type="match status" value="1"/>
</dbReference>
<keyword evidence="3" id="KW-1185">Reference proteome</keyword>
<dbReference type="InterPro" id="IPR043519">
    <property type="entry name" value="NT_sf"/>
</dbReference>
<dbReference type="EMBL" id="JACOPV010000008">
    <property type="protein sequence ID" value="MBM5458843.1"/>
    <property type="molecule type" value="Genomic_DNA"/>
</dbReference>
<dbReference type="Gene3D" id="3.30.460.10">
    <property type="entry name" value="Beta Polymerase, domain 2"/>
    <property type="match status" value="1"/>
</dbReference>
<reference evidence="2 3" key="1">
    <citation type="submission" date="2020-08" db="EMBL/GenBank/DDBJ databases">
        <title>Description of novel Pseudomonas species.</title>
        <authorList>
            <person name="Duman M."/>
            <person name="Mulet M."/>
            <person name="Altun S."/>
            <person name="Saticioglu I.B."/>
            <person name="Lalucat J."/>
            <person name="Garcia-Valdes E."/>
        </authorList>
    </citation>
    <scope>NUCLEOTIDE SEQUENCE [LARGE SCALE GENOMIC DNA]</scope>
    <source>
        <strain evidence="2 3">P66</strain>
    </source>
</reference>
<sequence>MAAAIAKWAASQPLVRKVYLFGSRVRGTHQPDSDLDVAVEIVTMPCDEDPLTTWTCEAGRLKASIAGIVPVSIDLNWYGGAEVTPCVHAGIEASSIVVYDEECSAAGPTT</sequence>
<dbReference type="InterPro" id="IPR041633">
    <property type="entry name" value="Polbeta"/>
</dbReference>
<evidence type="ECO:0000313" key="2">
    <source>
        <dbReference type="EMBL" id="MBM5458843.1"/>
    </source>
</evidence>
<name>A0ABS2C0K1_9PSED</name>
<gene>
    <name evidence="2" type="ORF">H8F21_14840</name>
</gene>
<protein>
    <submittedName>
        <fullName evidence="2">Nucleotidyltransferase domain-containing protein</fullName>
    </submittedName>
</protein>
<feature type="domain" description="Polymerase beta nucleotidyltransferase" evidence="1">
    <location>
        <begin position="5"/>
        <end position="41"/>
    </location>
</feature>
<comment type="caution">
    <text evidence="2">The sequence shown here is derived from an EMBL/GenBank/DDBJ whole genome shotgun (WGS) entry which is preliminary data.</text>
</comment>
<dbReference type="RefSeq" id="WP_413243040.1">
    <property type="nucleotide sequence ID" value="NZ_JACOPV010000008.1"/>
</dbReference>
<dbReference type="CDD" id="cd05403">
    <property type="entry name" value="NT_KNTase_like"/>
    <property type="match status" value="1"/>
</dbReference>
<accession>A0ABS2C0K1</accession>
<dbReference type="Proteomes" id="UP000745663">
    <property type="component" value="Unassembled WGS sequence"/>
</dbReference>
<evidence type="ECO:0000313" key="3">
    <source>
        <dbReference type="Proteomes" id="UP000745663"/>
    </source>
</evidence>
<dbReference type="Pfam" id="PF18765">
    <property type="entry name" value="Polbeta"/>
    <property type="match status" value="1"/>
</dbReference>
<evidence type="ECO:0000259" key="1">
    <source>
        <dbReference type="Pfam" id="PF18765"/>
    </source>
</evidence>
<proteinExistence type="predicted"/>
<organism evidence="2 3">
    <name type="scientific">Pseudomonas arcuscaelestis</name>
    <dbReference type="NCBI Taxonomy" id="2710591"/>
    <lineage>
        <taxon>Bacteria</taxon>
        <taxon>Pseudomonadati</taxon>
        <taxon>Pseudomonadota</taxon>
        <taxon>Gammaproteobacteria</taxon>
        <taxon>Pseudomonadales</taxon>
        <taxon>Pseudomonadaceae</taxon>
        <taxon>Pseudomonas</taxon>
    </lineage>
</organism>